<keyword evidence="4 5" id="KW-0560">Oxidoreductase</keyword>
<evidence type="ECO:0000256" key="5">
    <source>
        <dbReference type="PIRNR" id="PIRNR005426"/>
    </source>
</evidence>
<evidence type="ECO:0000256" key="4">
    <source>
        <dbReference type="ARBA" id="ARBA00023002"/>
    </source>
</evidence>
<sequence length="249" mass="28274">MTRYSLVPHLQSTPTLETIFAHFSVRHFKPQTLNPELLKVIVEAGTRASTYANIQATSVIRISDPQLRQEIEARCFKQKAITQAAEFLIICFDFNRFKVANSQAQLQYSEVFLAGTIDASIFAQNMMLAAESLGLGGLFIGAIRHEIAWLDQQLALPEYVVPIFGLCLGYPDEEPLQRPRFALEQILHTNSYTPISPEQLQAYDQTLHTYNQKYLHKDGEWSNSTAHLFDRPANPEFVSYLTSKGFCKK</sequence>
<organism evidence="7 8">
    <name type="scientific">Psittacicella gerlachiana</name>
    <dbReference type="NCBI Taxonomy" id="2028574"/>
    <lineage>
        <taxon>Bacteria</taxon>
        <taxon>Pseudomonadati</taxon>
        <taxon>Pseudomonadota</taxon>
        <taxon>Gammaproteobacteria</taxon>
        <taxon>Pasteurellales</taxon>
        <taxon>Psittacicellaceae</taxon>
        <taxon>Psittacicella</taxon>
    </lineage>
</organism>
<dbReference type="SUPFAM" id="SSF55469">
    <property type="entry name" value="FMN-dependent nitroreductase-like"/>
    <property type="match status" value="1"/>
</dbReference>
<dbReference type="PANTHER" id="PTHR43425">
    <property type="entry name" value="OXYGEN-INSENSITIVE NADPH NITROREDUCTASE"/>
    <property type="match status" value="1"/>
</dbReference>
<dbReference type="Proteomes" id="UP000265964">
    <property type="component" value="Unassembled WGS sequence"/>
</dbReference>
<dbReference type="NCBIfam" id="NF008033">
    <property type="entry name" value="PRK10765.1"/>
    <property type="match status" value="1"/>
</dbReference>
<dbReference type="Gene3D" id="3.40.109.10">
    <property type="entry name" value="NADH Oxidase"/>
    <property type="match status" value="1"/>
</dbReference>
<evidence type="ECO:0000313" key="8">
    <source>
        <dbReference type="Proteomes" id="UP000265964"/>
    </source>
</evidence>
<dbReference type="AlphaFoldDB" id="A0A3A1YF97"/>
<feature type="domain" description="Nitroreductase" evidence="6">
    <location>
        <begin position="22"/>
        <end position="170"/>
    </location>
</feature>
<dbReference type="Pfam" id="PF00881">
    <property type="entry name" value="Nitroreductase"/>
    <property type="match status" value="1"/>
</dbReference>
<keyword evidence="8" id="KW-1185">Reference proteome</keyword>
<dbReference type="InterPro" id="IPR029479">
    <property type="entry name" value="Nitroreductase"/>
</dbReference>
<keyword evidence="2 5" id="KW-0285">Flavoprotein</keyword>
<name>A0A3A1YF97_9GAMM</name>
<dbReference type="PANTHER" id="PTHR43425:SF2">
    <property type="entry name" value="OXYGEN-INSENSITIVE NADPH NITROREDUCTASE"/>
    <property type="match status" value="1"/>
</dbReference>
<keyword evidence="5" id="KW-0521">NADP</keyword>
<keyword evidence="3 5" id="KW-0288">FMN</keyword>
<evidence type="ECO:0000259" key="6">
    <source>
        <dbReference type="Pfam" id="PF00881"/>
    </source>
</evidence>
<gene>
    <name evidence="7" type="ORF">CKF59_03225</name>
</gene>
<comment type="similarity">
    <text evidence="1 5">Belongs to the flavin oxidoreductase frp family.</text>
</comment>
<evidence type="ECO:0000313" key="7">
    <source>
        <dbReference type="EMBL" id="RIY35848.1"/>
    </source>
</evidence>
<dbReference type="OrthoDB" id="3181400at2"/>
<reference evidence="7 8" key="1">
    <citation type="submission" date="2017-08" db="EMBL/GenBank/DDBJ databases">
        <title>Reclassification of Bisgaard taxon 37 and 44.</title>
        <authorList>
            <person name="Christensen H."/>
        </authorList>
    </citation>
    <scope>NUCLEOTIDE SEQUENCE [LARGE SCALE GENOMIC DNA]</scope>
    <source>
        <strain evidence="7 8">EEAB3T1</strain>
    </source>
</reference>
<dbReference type="GO" id="GO:0016491">
    <property type="term" value="F:oxidoreductase activity"/>
    <property type="evidence" value="ECO:0007669"/>
    <property type="project" value="UniProtKB-UniRule"/>
</dbReference>
<accession>A0A3A1YF97</accession>
<comment type="caution">
    <text evidence="7">The sequence shown here is derived from an EMBL/GenBank/DDBJ whole genome shotgun (WGS) entry which is preliminary data.</text>
</comment>
<proteinExistence type="inferred from homology"/>
<evidence type="ECO:0000256" key="1">
    <source>
        <dbReference type="ARBA" id="ARBA00008366"/>
    </source>
</evidence>
<evidence type="ECO:0000256" key="2">
    <source>
        <dbReference type="ARBA" id="ARBA00022630"/>
    </source>
</evidence>
<dbReference type="PIRSF" id="PIRSF005426">
    <property type="entry name" value="Frp"/>
    <property type="match status" value="1"/>
</dbReference>
<dbReference type="InterPro" id="IPR016446">
    <property type="entry name" value="Flavin_OxRdtase_Frp"/>
</dbReference>
<dbReference type="InterPro" id="IPR000415">
    <property type="entry name" value="Nitroreductase-like"/>
</dbReference>
<protein>
    <submittedName>
        <fullName evidence="7">Nitroreductase A</fullName>
    </submittedName>
</protein>
<dbReference type="RefSeq" id="WP_119534543.1">
    <property type="nucleotide sequence ID" value="NZ_NRJF01000078.1"/>
</dbReference>
<evidence type="ECO:0000256" key="3">
    <source>
        <dbReference type="ARBA" id="ARBA00022643"/>
    </source>
</evidence>
<dbReference type="EMBL" id="NRJF01000078">
    <property type="protein sequence ID" value="RIY35848.1"/>
    <property type="molecule type" value="Genomic_DNA"/>
</dbReference>